<keyword evidence="3" id="KW-1185">Reference proteome</keyword>
<feature type="compositionally biased region" description="Acidic residues" evidence="1">
    <location>
        <begin position="628"/>
        <end position="637"/>
    </location>
</feature>
<accession>A0A9P7E8F1</accession>
<feature type="compositionally biased region" description="Low complexity" evidence="1">
    <location>
        <begin position="23"/>
        <end position="32"/>
    </location>
</feature>
<dbReference type="GeneID" id="64632434"/>
<dbReference type="EMBL" id="JABBWG010000021">
    <property type="protein sequence ID" value="KAG1814299.1"/>
    <property type="molecule type" value="Genomic_DNA"/>
</dbReference>
<dbReference type="Proteomes" id="UP000807769">
    <property type="component" value="Unassembled WGS sequence"/>
</dbReference>
<feature type="compositionally biased region" description="Polar residues" evidence="1">
    <location>
        <begin position="1"/>
        <end position="13"/>
    </location>
</feature>
<sequence>MHNSSFDIPNQQGAREHSEEPNLETGEGPEVGELGLEAGELGLEAGEFDCEAENTNIPTPVLNPKETYQDYHLELNGQICDEHGQFIHPDAPPPPFTSREHGDWTPFCDCTEFETMEFLYMKNQMSGSDIDKLIDTPPFADHKDLYSTINAIPLGEVAWESFTMKFNGEGSDEMEYVPYREWKGEGGNTKWQWHNVISGDWAWNQADEIAKDPATHGSTFVPILLGSDKTMVSVATRQNDYYPLYASIGNVKNNVHHTHRNAVAVVGFLAIPKTIKQYSEDAQFRKFKKQLFHSSLSRILWSFKTFMTVPEVMHFGDGHFQCVIYGLGPYIMDYPEQVILSCIISNWCAKCFALPADLDGKDAQLHAQIVTNVLCDNVNFSMLWYQWGVDADVVPFTNNYPHTDIHKLLSPNILHQLIKGMFKDHLVVWVEKYLECIHRKTHAKVVMDDIDRRIAAAPSFAGLCQFPQGHGFTQWTGNNSKALMKVYLPAIEAHVPNDIDIIMENMLEEIKEALDWFHCYCKIFQETGVHFDGFSLPHQHSLMHYVMLIHMFGAPNGVCSSITESKHIKAIKEPWQQSSKFNALGQMLLTNQHLDKLAAAHTDFMACGMLGPHPVDDSGEADERSKEDESDEEDDGAVEGAQVQSCTIHALAEELNDEHTSDTIPLSACPRFEGHIKVFGSAVSTFFALSDPSGIGGMRHEHIHSVPSSANQGVPVQTVQTCTRCYDTVFVNTGSEDGIHGMEVVHVLCFFSFHYGCDLETFPCALVHWFKLVSDEPNPGNGMWMVKPSFLDLELNTQELSIIHVDTIVCAAHLLPIFGEEFVPEKATFHETLDTYCGFYVNKFADHHSFEIAS</sequence>
<evidence type="ECO:0000313" key="2">
    <source>
        <dbReference type="EMBL" id="KAG1814299.1"/>
    </source>
</evidence>
<comment type="caution">
    <text evidence="2">The sequence shown here is derived from an EMBL/GenBank/DDBJ whole genome shotgun (WGS) entry which is preliminary data.</text>
</comment>
<organism evidence="2 3">
    <name type="scientific">Suillus subaureus</name>
    <dbReference type="NCBI Taxonomy" id="48587"/>
    <lineage>
        <taxon>Eukaryota</taxon>
        <taxon>Fungi</taxon>
        <taxon>Dikarya</taxon>
        <taxon>Basidiomycota</taxon>
        <taxon>Agaricomycotina</taxon>
        <taxon>Agaricomycetes</taxon>
        <taxon>Agaricomycetidae</taxon>
        <taxon>Boletales</taxon>
        <taxon>Suillineae</taxon>
        <taxon>Suillaceae</taxon>
        <taxon>Suillus</taxon>
    </lineage>
</organism>
<dbReference type="RefSeq" id="XP_041191760.1">
    <property type="nucleotide sequence ID" value="XM_041338418.1"/>
</dbReference>
<name>A0A9P7E8F1_9AGAM</name>
<protein>
    <submittedName>
        <fullName evidence="2">Uncharacterized protein</fullName>
    </submittedName>
</protein>
<dbReference type="InterPro" id="IPR041078">
    <property type="entry name" value="Plavaka"/>
</dbReference>
<gene>
    <name evidence="2" type="ORF">BJ212DRAFT_1447590</name>
</gene>
<dbReference type="AlphaFoldDB" id="A0A9P7E8F1"/>
<evidence type="ECO:0000256" key="1">
    <source>
        <dbReference type="SAM" id="MobiDB-lite"/>
    </source>
</evidence>
<feature type="region of interest" description="Disordered" evidence="1">
    <location>
        <begin position="612"/>
        <end position="642"/>
    </location>
</feature>
<proteinExistence type="predicted"/>
<dbReference type="OrthoDB" id="2661273at2759"/>
<dbReference type="Pfam" id="PF18759">
    <property type="entry name" value="Plavaka"/>
    <property type="match status" value="1"/>
</dbReference>
<reference evidence="2" key="1">
    <citation type="journal article" date="2020" name="New Phytol.">
        <title>Comparative genomics reveals dynamic genome evolution in host specialist ectomycorrhizal fungi.</title>
        <authorList>
            <person name="Lofgren L.A."/>
            <person name="Nguyen N.H."/>
            <person name="Vilgalys R."/>
            <person name="Ruytinx J."/>
            <person name="Liao H.L."/>
            <person name="Branco S."/>
            <person name="Kuo A."/>
            <person name="LaButti K."/>
            <person name="Lipzen A."/>
            <person name="Andreopoulos W."/>
            <person name="Pangilinan J."/>
            <person name="Riley R."/>
            <person name="Hundley H."/>
            <person name="Na H."/>
            <person name="Barry K."/>
            <person name="Grigoriev I.V."/>
            <person name="Stajich J.E."/>
            <person name="Kennedy P.G."/>
        </authorList>
    </citation>
    <scope>NUCLEOTIDE SEQUENCE</scope>
    <source>
        <strain evidence="2">MN1</strain>
    </source>
</reference>
<feature type="region of interest" description="Disordered" evidence="1">
    <location>
        <begin position="1"/>
        <end position="32"/>
    </location>
</feature>
<evidence type="ECO:0000313" key="3">
    <source>
        <dbReference type="Proteomes" id="UP000807769"/>
    </source>
</evidence>